<dbReference type="Pfam" id="PF08907">
    <property type="entry name" value="DUF1853"/>
    <property type="match status" value="1"/>
</dbReference>
<evidence type="ECO:0000313" key="1">
    <source>
        <dbReference type="EMBL" id="MBK1826222.1"/>
    </source>
</evidence>
<name>A0A934R8G8_9BACT</name>
<dbReference type="AlphaFoldDB" id="A0A934R8G8"/>
<dbReference type="InterPro" id="IPR015003">
    <property type="entry name" value="DUF1853"/>
</dbReference>
<reference evidence="1" key="1">
    <citation type="submission" date="2021-01" db="EMBL/GenBank/DDBJ databases">
        <title>Modified the classification status of verrucomicrobia.</title>
        <authorList>
            <person name="Feng X."/>
        </authorList>
    </citation>
    <scope>NUCLEOTIDE SEQUENCE</scope>
    <source>
        <strain evidence="1">KCTC 22201</strain>
    </source>
</reference>
<accession>A0A934R8G8</accession>
<dbReference type="EMBL" id="JAENII010000002">
    <property type="protein sequence ID" value="MBK1826222.1"/>
    <property type="molecule type" value="Genomic_DNA"/>
</dbReference>
<evidence type="ECO:0000313" key="2">
    <source>
        <dbReference type="Proteomes" id="UP000658278"/>
    </source>
</evidence>
<gene>
    <name evidence="1" type="ORF">JIN81_04275</name>
</gene>
<protein>
    <submittedName>
        <fullName evidence="1">DUF1853 family protein</fullName>
    </submittedName>
</protein>
<organism evidence="1 2">
    <name type="scientific">Haloferula rosea</name>
    <dbReference type="NCBI Taxonomy" id="490093"/>
    <lineage>
        <taxon>Bacteria</taxon>
        <taxon>Pseudomonadati</taxon>
        <taxon>Verrucomicrobiota</taxon>
        <taxon>Verrucomicrobiia</taxon>
        <taxon>Verrucomicrobiales</taxon>
        <taxon>Verrucomicrobiaceae</taxon>
        <taxon>Haloferula</taxon>
    </lineage>
</organism>
<keyword evidence="2" id="KW-1185">Reference proteome</keyword>
<sequence length="264" mass="30122">MDSAPSKLFQGIVSGAPLIDELPGSRVFDPKLLGDGQVAEPLHMNQKLGHLVEDAVACLIEASDRFDLVHRNLQLQPDPQTTLGELDFVLQDLESGHFIHLELAAKFYLALPTPDGIRLPGPDPADNYFTKLGRLRDHQLRLTQLHRDHLPELIRSEPIEVQHLILGILFDPADAKDPSQPDFIHPSCRRGRWVHVDALEAFFEPDARFELVPKPLWPVPLEFLRDVPLRSWNRREMNHRCVMLRVNQGVEPWFVVPAHFPESR</sequence>
<dbReference type="RefSeq" id="WP_200276786.1">
    <property type="nucleotide sequence ID" value="NZ_JAENII010000002.1"/>
</dbReference>
<dbReference type="Proteomes" id="UP000658278">
    <property type="component" value="Unassembled WGS sequence"/>
</dbReference>
<comment type="caution">
    <text evidence="1">The sequence shown here is derived from an EMBL/GenBank/DDBJ whole genome shotgun (WGS) entry which is preliminary data.</text>
</comment>
<proteinExistence type="predicted"/>